<name>A0A378T8Q1_9MYCO</name>
<dbReference type="EMBL" id="UGQT01000001">
    <property type="protein sequence ID" value="STZ57010.1"/>
    <property type="molecule type" value="Genomic_DNA"/>
</dbReference>
<evidence type="ECO:0000313" key="1">
    <source>
        <dbReference type="EMBL" id="STZ57010.1"/>
    </source>
</evidence>
<evidence type="ECO:0000313" key="2">
    <source>
        <dbReference type="Proteomes" id="UP000254978"/>
    </source>
</evidence>
<dbReference type="Proteomes" id="UP000254978">
    <property type="component" value="Unassembled WGS sequence"/>
</dbReference>
<keyword evidence="2" id="KW-1185">Reference proteome</keyword>
<sequence>MTTAIVIGLVAFVGVALVVSQLVRMKDWLKKSPPLPPPIEFPDDEK</sequence>
<accession>A0A378T8Q1</accession>
<gene>
    <name evidence="1" type="ORF">NCTC10821_00504</name>
</gene>
<dbReference type="AlphaFoldDB" id="A0A378T8Q1"/>
<protein>
    <submittedName>
        <fullName evidence="1">Uncharacterized protein</fullName>
    </submittedName>
</protein>
<dbReference type="RefSeq" id="WP_170314355.1">
    <property type="nucleotide sequence ID" value="NZ_AP022600.1"/>
</dbReference>
<organism evidence="1 2">
    <name type="scientific">Mycolicibacterium tokaiense</name>
    <dbReference type="NCBI Taxonomy" id="39695"/>
    <lineage>
        <taxon>Bacteria</taxon>
        <taxon>Bacillati</taxon>
        <taxon>Actinomycetota</taxon>
        <taxon>Actinomycetes</taxon>
        <taxon>Mycobacteriales</taxon>
        <taxon>Mycobacteriaceae</taxon>
        <taxon>Mycolicibacterium</taxon>
    </lineage>
</organism>
<reference evidence="1 2" key="1">
    <citation type="submission" date="2018-06" db="EMBL/GenBank/DDBJ databases">
        <authorList>
            <consortium name="Pathogen Informatics"/>
            <person name="Doyle S."/>
        </authorList>
    </citation>
    <scope>NUCLEOTIDE SEQUENCE [LARGE SCALE GENOMIC DNA]</scope>
    <source>
        <strain evidence="1 2">NCTC10821</strain>
    </source>
</reference>
<proteinExistence type="predicted"/>